<evidence type="ECO:0000313" key="1">
    <source>
        <dbReference type="EMBL" id="VBB71336.1"/>
    </source>
</evidence>
<proteinExistence type="predicted"/>
<dbReference type="EMBL" id="LR026964">
    <property type="protein sequence ID" value="VBB71336.1"/>
    <property type="molecule type" value="Genomic_DNA"/>
</dbReference>
<reference evidence="1" key="1">
    <citation type="submission" date="2018-02" db="EMBL/GenBank/DDBJ databases">
        <authorList>
            <person name="Silar P."/>
        </authorList>
    </citation>
    <scope>NUCLEOTIDE SEQUENCE [LARGE SCALE GENOMIC DNA]</scope>
    <source>
        <strain evidence="1">T</strain>
    </source>
</reference>
<protein>
    <submittedName>
        <fullName evidence="1">Uncharacterized protein</fullName>
    </submittedName>
</protein>
<evidence type="ECO:0000313" key="2">
    <source>
        <dbReference type="Proteomes" id="UP000280685"/>
    </source>
</evidence>
<organism evidence="1 2">
    <name type="scientific">Podospora comata</name>
    <dbReference type="NCBI Taxonomy" id="48703"/>
    <lineage>
        <taxon>Eukaryota</taxon>
        <taxon>Fungi</taxon>
        <taxon>Dikarya</taxon>
        <taxon>Ascomycota</taxon>
        <taxon>Pezizomycotina</taxon>
        <taxon>Sordariomycetes</taxon>
        <taxon>Sordariomycetidae</taxon>
        <taxon>Sordariales</taxon>
        <taxon>Podosporaceae</taxon>
        <taxon>Podospora</taxon>
    </lineage>
</organism>
<sequence>MSALRATGAYLRKRYVPKGKMLALPCVPAIILAANPCRVAVVAIKLFHSRTATGLQSRLRHPRLLLSTSLSETPHCPSCKGGLSVRKLTTCVPQTVVMLRTIAATPTVSSRRDHNVWRVLTPRSASSVFPTPRDRTAWKSRSMLGGLSAAPLVALRPGPMGFQT</sequence>
<accession>A0ABY6RSZ1</accession>
<name>A0ABY6RSZ1_PODCO</name>
<gene>
    <name evidence="1" type="ORF">PODCO_100495</name>
</gene>
<keyword evidence="2" id="KW-1185">Reference proteome</keyword>
<dbReference type="Proteomes" id="UP000280685">
    <property type="component" value="Chromosome 1"/>
</dbReference>